<proteinExistence type="predicted"/>
<dbReference type="EMBL" id="JACHIT010000001">
    <property type="protein sequence ID" value="MBB5914338.1"/>
    <property type="molecule type" value="Genomic_DNA"/>
</dbReference>
<dbReference type="PANTHER" id="PTHR32015">
    <property type="entry name" value="FASTING INDUCED LIPASE"/>
    <property type="match status" value="1"/>
</dbReference>
<dbReference type="InterPro" id="IPR002918">
    <property type="entry name" value="Lipase_EstA/Esterase_EstB"/>
</dbReference>
<keyword evidence="4" id="KW-1185">Reference proteome</keyword>
<evidence type="ECO:0000256" key="2">
    <source>
        <dbReference type="SAM" id="SignalP"/>
    </source>
</evidence>
<dbReference type="GO" id="GO:0016042">
    <property type="term" value="P:lipid catabolic process"/>
    <property type="evidence" value="ECO:0007669"/>
    <property type="project" value="InterPro"/>
</dbReference>
<dbReference type="Gene3D" id="3.40.50.1820">
    <property type="entry name" value="alpha/beta hydrolase"/>
    <property type="match status" value="1"/>
</dbReference>
<keyword evidence="2" id="KW-0732">Signal</keyword>
<reference evidence="3 4" key="1">
    <citation type="submission" date="2020-08" db="EMBL/GenBank/DDBJ databases">
        <title>Sequencing the genomes of 1000 actinobacteria strains.</title>
        <authorList>
            <person name="Klenk H.-P."/>
        </authorList>
    </citation>
    <scope>NUCLEOTIDE SEQUENCE [LARGE SCALE GENOMIC DNA]</scope>
    <source>
        <strain evidence="3 4">DSM 43582</strain>
    </source>
</reference>
<feature type="signal peptide" evidence="2">
    <location>
        <begin position="1"/>
        <end position="24"/>
    </location>
</feature>
<feature type="region of interest" description="Disordered" evidence="1">
    <location>
        <begin position="25"/>
        <end position="46"/>
    </location>
</feature>
<feature type="chain" id="PRO_5030752750" evidence="2">
    <location>
        <begin position="25"/>
        <end position="300"/>
    </location>
</feature>
<dbReference type="Pfam" id="PF01674">
    <property type="entry name" value="Lipase_2"/>
    <property type="match status" value="1"/>
</dbReference>
<dbReference type="PANTHER" id="PTHR32015:SF1">
    <property type="entry name" value="LIPASE"/>
    <property type="match status" value="1"/>
</dbReference>
<evidence type="ECO:0000313" key="4">
    <source>
        <dbReference type="Proteomes" id="UP000540412"/>
    </source>
</evidence>
<sequence length="300" mass="31096">MRSLAVLLPVIGLCTVLGVSAASADPDPDISQVRDGSSSPPGANDWQCKSDEPVVLVHGTWGNQNNWDVLSPKLKDEGHCVFALNYGRDTSSLYGSQPGVYGTGDIRTSAGQLAEFVGRVREATGAAQVDIVAHSQGGLVARQFMRFGGGANPVDPQHNVVRQLITVGATNHGTTASNLGYLLPSGSASGPGEAAVARVLGPAAAQQVVGSEFLRTLNAGGDTEPGVRYTVVASHFDEMSTPPEATFLNAGPGALVNNVWVQNICASDTFDHGKMLRSPAVIQIVQQALDPGSPEVLCTG</sequence>
<comment type="caution">
    <text evidence="3">The sequence shown here is derived from an EMBL/GenBank/DDBJ whole genome shotgun (WGS) entry which is preliminary data.</text>
</comment>
<dbReference type="GO" id="GO:0016298">
    <property type="term" value="F:lipase activity"/>
    <property type="evidence" value="ECO:0007669"/>
    <property type="project" value="TreeGrafter"/>
</dbReference>
<dbReference type="AlphaFoldDB" id="A0A7W9PER9"/>
<gene>
    <name evidence="3" type="ORF">BJY24_003205</name>
</gene>
<evidence type="ECO:0000313" key="3">
    <source>
        <dbReference type="EMBL" id="MBB5914338.1"/>
    </source>
</evidence>
<dbReference type="SUPFAM" id="SSF53474">
    <property type="entry name" value="alpha/beta-Hydrolases"/>
    <property type="match status" value="1"/>
</dbReference>
<keyword evidence="3" id="KW-0378">Hydrolase</keyword>
<dbReference type="InterPro" id="IPR029058">
    <property type="entry name" value="AB_hydrolase_fold"/>
</dbReference>
<organism evidence="3 4">
    <name type="scientific">Nocardia transvalensis</name>
    <dbReference type="NCBI Taxonomy" id="37333"/>
    <lineage>
        <taxon>Bacteria</taxon>
        <taxon>Bacillati</taxon>
        <taxon>Actinomycetota</taxon>
        <taxon>Actinomycetes</taxon>
        <taxon>Mycobacteriales</taxon>
        <taxon>Nocardiaceae</taxon>
        <taxon>Nocardia</taxon>
    </lineage>
</organism>
<name>A0A7W9PER9_9NOCA</name>
<accession>A0A7W9PER9</accession>
<dbReference type="Proteomes" id="UP000540412">
    <property type="component" value="Unassembled WGS sequence"/>
</dbReference>
<protein>
    <submittedName>
        <fullName evidence="3">Triacylglycerol esterase/lipase EstA (Alpha/beta hydrolase family)</fullName>
    </submittedName>
</protein>
<evidence type="ECO:0000256" key="1">
    <source>
        <dbReference type="SAM" id="MobiDB-lite"/>
    </source>
</evidence>